<dbReference type="InterPro" id="IPR007788">
    <property type="entry name" value="QCT"/>
</dbReference>
<protein>
    <submittedName>
        <fullName evidence="1">Glutaminyl-peptide cyclotransferase</fullName>
    </submittedName>
</protein>
<dbReference type="PANTHER" id="PTHR31270">
    <property type="entry name" value="GLUTAMINYL-PEPTIDE CYCLOTRANSFERASE"/>
    <property type="match status" value="1"/>
</dbReference>
<dbReference type="EMBL" id="JASVDS010000001">
    <property type="protein sequence ID" value="MDL5030511.1"/>
    <property type="molecule type" value="Genomic_DNA"/>
</dbReference>
<dbReference type="InterPro" id="IPR011044">
    <property type="entry name" value="Quino_amine_DH_bsu"/>
</dbReference>
<dbReference type="Gene3D" id="2.130.10.10">
    <property type="entry name" value="YVTN repeat-like/Quinoprotein amine dehydrogenase"/>
    <property type="match status" value="1"/>
</dbReference>
<dbReference type="PANTHER" id="PTHR31270:SF1">
    <property type="entry name" value="GLUTAMINYL-PEPTIDE CYCLOTRANSFERASE"/>
    <property type="match status" value="1"/>
</dbReference>
<accession>A0ABT7LCC2</accession>
<dbReference type="SUPFAM" id="SSF50969">
    <property type="entry name" value="YVTN repeat-like/Quinoprotein amine dehydrogenase"/>
    <property type="match status" value="1"/>
</dbReference>
<gene>
    <name evidence="1" type="ORF">QRD43_01220</name>
</gene>
<dbReference type="RefSeq" id="WP_285980644.1">
    <property type="nucleotide sequence ID" value="NZ_JASVDS010000001.1"/>
</dbReference>
<reference evidence="1 2" key="1">
    <citation type="submission" date="2023-06" db="EMBL/GenBank/DDBJ databases">
        <title>Pelomonas sp. APW6 16S ribosomal RNA gene genome sequencing and assembly.</title>
        <authorList>
            <person name="Woo H."/>
        </authorList>
    </citation>
    <scope>NUCLEOTIDE SEQUENCE [LARGE SCALE GENOMIC DNA]</scope>
    <source>
        <strain evidence="1 2">APW6</strain>
    </source>
</reference>
<name>A0ABT7LCC2_9BURK</name>
<evidence type="ECO:0000313" key="1">
    <source>
        <dbReference type="EMBL" id="MDL5030511.1"/>
    </source>
</evidence>
<organism evidence="1 2">
    <name type="scientific">Roseateles subflavus</name>
    <dbReference type="NCBI Taxonomy" id="3053353"/>
    <lineage>
        <taxon>Bacteria</taxon>
        <taxon>Pseudomonadati</taxon>
        <taxon>Pseudomonadota</taxon>
        <taxon>Betaproteobacteria</taxon>
        <taxon>Burkholderiales</taxon>
        <taxon>Sphaerotilaceae</taxon>
        <taxon>Roseateles</taxon>
    </lineage>
</organism>
<comment type="caution">
    <text evidence="1">The sequence shown here is derived from an EMBL/GenBank/DDBJ whole genome shotgun (WGS) entry which is preliminary data.</text>
</comment>
<keyword evidence="2" id="KW-1185">Reference proteome</keyword>
<sequence>MTLRKRDFLLSLLAAGGLGTARAQRIALPVSGVAVVKAYPHDPGAFTQGLEWHEGHLYESTGLEGQSTIRRVNLADGRVLQKADVPAEHFGEGMTLFGDEIFSLTWKSQLGFVWDRKTLKKKREFRYGGEGWGLTHNGEQLIMSDGTAQLRFLDPATMKEVRRVSVSALGRPLDQLNELEWVDGQVWANVWQQDVIARIDPATGQVRGWIDLRGLLPPAQARQADVLNGIAYDAAAKRLFVTGKLWPQLFEIRLVPRA</sequence>
<dbReference type="Proteomes" id="UP001238603">
    <property type="component" value="Unassembled WGS sequence"/>
</dbReference>
<evidence type="ECO:0000313" key="2">
    <source>
        <dbReference type="Proteomes" id="UP001238603"/>
    </source>
</evidence>
<dbReference type="InterPro" id="IPR015943">
    <property type="entry name" value="WD40/YVTN_repeat-like_dom_sf"/>
</dbReference>
<dbReference type="Pfam" id="PF05096">
    <property type="entry name" value="Glu_cyclase_2"/>
    <property type="match status" value="1"/>
</dbReference>
<proteinExistence type="predicted"/>